<accession>F7NHT4</accession>
<evidence type="ECO:0000313" key="5">
    <source>
        <dbReference type="EMBL" id="EGO64459.1"/>
    </source>
</evidence>
<keyword evidence="6" id="KW-1185">Reference proteome</keyword>
<evidence type="ECO:0000256" key="2">
    <source>
        <dbReference type="ARBA" id="ARBA00022741"/>
    </source>
</evidence>
<dbReference type="InterPro" id="IPR027417">
    <property type="entry name" value="P-loop_NTPase"/>
</dbReference>
<organism evidence="5 6">
    <name type="scientific">Acetonema longum DSM 6540</name>
    <dbReference type="NCBI Taxonomy" id="1009370"/>
    <lineage>
        <taxon>Bacteria</taxon>
        <taxon>Bacillati</taxon>
        <taxon>Bacillota</taxon>
        <taxon>Negativicutes</taxon>
        <taxon>Acetonemataceae</taxon>
        <taxon>Acetonema</taxon>
    </lineage>
</organism>
<keyword evidence="1" id="KW-0813">Transport</keyword>
<evidence type="ECO:0000256" key="1">
    <source>
        <dbReference type="ARBA" id="ARBA00022448"/>
    </source>
</evidence>
<dbReference type="SMART" id="SM00382">
    <property type="entry name" value="AAA"/>
    <property type="match status" value="1"/>
</dbReference>
<dbReference type="PANTHER" id="PTHR45772">
    <property type="entry name" value="CONSERVED COMPONENT OF ABC TRANSPORTER FOR NATURAL AMINO ACIDS-RELATED"/>
    <property type="match status" value="1"/>
</dbReference>
<dbReference type="FunFam" id="3.40.50.300:FF:000421">
    <property type="entry name" value="Branched-chain amino acid ABC transporter ATP-binding protein"/>
    <property type="match status" value="1"/>
</dbReference>
<dbReference type="GO" id="GO:0005886">
    <property type="term" value="C:plasma membrane"/>
    <property type="evidence" value="ECO:0007669"/>
    <property type="project" value="TreeGrafter"/>
</dbReference>
<feature type="domain" description="ABC transporter" evidence="4">
    <location>
        <begin position="4"/>
        <end position="236"/>
    </location>
</feature>
<comment type="caution">
    <text evidence="5">The sequence shown here is derived from an EMBL/GenBank/DDBJ whole genome shotgun (WGS) entry which is preliminary data.</text>
</comment>
<dbReference type="RefSeq" id="WP_004573221.1">
    <property type="nucleotide sequence ID" value="NZ_AFGF01000056.1"/>
</dbReference>
<evidence type="ECO:0000313" key="6">
    <source>
        <dbReference type="Proteomes" id="UP000003240"/>
    </source>
</evidence>
<dbReference type="InterPro" id="IPR003593">
    <property type="entry name" value="AAA+_ATPase"/>
</dbReference>
<evidence type="ECO:0000256" key="3">
    <source>
        <dbReference type="ARBA" id="ARBA00022840"/>
    </source>
</evidence>
<dbReference type="Gene3D" id="3.40.50.300">
    <property type="entry name" value="P-loop containing nucleotide triphosphate hydrolases"/>
    <property type="match status" value="1"/>
</dbReference>
<dbReference type="Pfam" id="PF12399">
    <property type="entry name" value="BCA_ABC_TP_C"/>
    <property type="match status" value="1"/>
</dbReference>
<dbReference type="STRING" id="1009370.ALO_08158"/>
<dbReference type="eggNOG" id="COG0411">
    <property type="taxonomic scope" value="Bacteria"/>
</dbReference>
<evidence type="ECO:0000259" key="4">
    <source>
        <dbReference type="PROSITE" id="PS50893"/>
    </source>
</evidence>
<dbReference type="GO" id="GO:0016887">
    <property type="term" value="F:ATP hydrolysis activity"/>
    <property type="evidence" value="ECO:0007669"/>
    <property type="project" value="InterPro"/>
</dbReference>
<dbReference type="InterPro" id="IPR032823">
    <property type="entry name" value="BCA_ABC_TP_C"/>
</dbReference>
<dbReference type="AlphaFoldDB" id="F7NHT4"/>
<dbReference type="CDD" id="cd03219">
    <property type="entry name" value="ABC_Mj1267_LivG_branched"/>
    <property type="match status" value="1"/>
</dbReference>
<dbReference type="GO" id="GO:0005524">
    <property type="term" value="F:ATP binding"/>
    <property type="evidence" value="ECO:0007669"/>
    <property type="project" value="UniProtKB-KW"/>
</dbReference>
<dbReference type="PROSITE" id="PS50893">
    <property type="entry name" value="ABC_TRANSPORTER_2"/>
    <property type="match status" value="1"/>
</dbReference>
<dbReference type="EMBL" id="AFGF01000056">
    <property type="protein sequence ID" value="EGO64459.1"/>
    <property type="molecule type" value="Genomic_DNA"/>
</dbReference>
<dbReference type="Pfam" id="PF00005">
    <property type="entry name" value="ABC_tran"/>
    <property type="match status" value="1"/>
</dbReference>
<gene>
    <name evidence="5" type="ORF">ALO_08158</name>
</gene>
<reference evidence="5 6" key="1">
    <citation type="journal article" date="2011" name="EMBO J.">
        <title>Structural diversity of bacterial flagellar motors.</title>
        <authorList>
            <person name="Chen S."/>
            <person name="Beeby M."/>
            <person name="Murphy G.E."/>
            <person name="Leadbetter J.R."/>
            <person name="Hendrixson D.R."/>
            <person name="Briegel A."/>
            <person name="Li Z."/>
            <person name="Shi J."/>
            <person name="Tocheva E.I."/>
            <person name="Muller A."/>
            <person name="Dobro M.J."/>
            <person name="Jensen G.J."/>
        </authorList>
    </citation>
    <scope>NUCLEOTIDE SEQUENCE [LARGE SCALE GENOMIC DNA]</scope>
    <source>
        <strain evidence="5 6">DSM 6540</strain>
    </source>
</reference>
<name>F7NHT4_9FIRM</name>
<dbReference type="InterPro" id="IPR003439">
    <property type="entry name" value="ABC_transporter-like_ATP-bd"/>
</dbReference>
<dbReference type="InterPro" id="IPR051120">
    <property type="entry name" value="ABC_AA/LPS_Transport"/>
</dbReference>
<sequence length="243" mass="26393">MNFFQVENLTKKFGGLTANSDVSVNVEKGRIVGIIGPNGAGKSTFFGTVSGFYKPDGGRILFEGKDISGRPPEDTCRLGIARTFQIVRPLSSLSVLDNILVGAFLRDKNKKKAVARAEEVLELSGLKELRRQPAASLTIADKKRLELARALATRPKLLLLDEVMAGLTPKETQDAVELIKSINKRGITLFVVEHVMEVIMPISDKVIVLDGGRKIAEGLPEAVANDPEVIKAYLGERYYAAGS</sequence>
<keyword evidence="2" id="KW-0547">Nucleotide-binding</keyword>
<proteinExistence type="predicted"/>
<dbReference type="Proteomes" id="UP000003240">
    <property type="component" value="Unassembled WGS sequence"/>
</dbReference>
<keyword evidence="3" id="KW-0067">ATP-binding</keyword>
<protein>
    <submittedName>
        <fullName evidence="5">ABC transporter related protein</fullName>
    </submittedName>
</protein>
<dbReference type="OrthoDB" id="9779136at2"/>
<dbReference type="SUPFAM" id="SSF52540">
    <property type="entry name" value="P-loop containing nucleoside triphosphate hydrolases"/>
    <property type="match status" value="1"/>
</dbReference>